<evidence type="ECO:0000313" key="1">
    <source>
        <dbReference type="EMBL" id="CAH1710400.1"/>
    </source>
</evidence>
<evidence type="ECO:0000313" key="2">
    <source>
        <dbReference type="Proteomes" id="UP001154329"/>
    </source>
</evidence>
<dbReference type="Proteomes" id="UP001154329">
    <property type="component" value="Chromosome 1"/>
</dbReference>
<accession>A0A9P0NCR1</accession>
<sequence length="244" mass="28815">EKKCLSEKPVPDDARACSELNDAQKCLLYKFVLDWAYRYECAMLTPIYQTELENPQSWCYNIFAAAKNKDPTSSAAIKKDPTSLGSFKNLFLEEFVSMKLNLKNGLHYYFYFYDNIHDYHVHYQNYLLQQPKTEDVTNSLKIHENNNSSNTMEVDEKTQNVNIGQEEDNYELNVKNWCKLNSTTTITTFIINNKINFESLPIDYKDEIIDTFFKVLYSCAECETIHYKRKSRKCKKRTFFYSLL</sequence>
<proteinExistence type="predicted"/>
<feature type="non-terminal residue" evidence="1">
    <location>
        <position position="244"/>
    </location>
</feature>
<dbReference type="EMBL" id="OU899034">
    <property type="protein sequence ID" value="CAH1710400.1"/>
    <property type="molecule type" value="Genomic_DNA"/>
</dbReference>
<reference evidence="1" key="2">
    <citation type="submission" date="2022-10" db="EMBL/GenBank/DDBJ databases">
        <authorList>
            <consortium name="ENA_rothamsted_submissions"/>
            <consortium name="culmorum"/>
            <person name="King R."/>
        </authorList>
    </citation>
    <scope>NUCLEOTIDE SEQUENCE</scope>
</reference>
<reference evidence="1" key="1">
    <citation type="submission" date="2022-02" db="EMBL/GenBank/DDBJ databases">
        <authorList>
            <person name="King R."/>
        </authorList>
    </citation>
    <scope>NUCLEOTIDE SEQUENCE</scope>
</reference>
<organism evidence="1 2">
    <name type="scientific">Aphis gossypii</name>
    <name type="common">Cotton aphid</name>
    <dbReference type="NCBI Taxonomy" id="80765"/>
    <lineage>
        <taxon>Eukaryota</taxon>
        <taxon>Metazoa</taxon>
        <taxon>Ecdysozoa</taxon>
        <taxon>Arthropoda</taxon>
        <taxon>Hexapoda</taxon>
        <taxon>Insecta</taxon>
        <taxon>Pterygota</taxon>
        <taxon>Neoptera</taxon>
        <taxon>Paraneoptera</taxon>
        <taxon>Hemiptera</taxon>
        <taxon>Sternorrhyncha</taxon>
        <taxon>Aphidomorpha</taxon>
        <taxon>Aphidoidea</taxon>
        <taxon>Aphididae</taxon>
        <taxon>Aphidini</taxon>
        <taxon>Aphis</taxon>
        <taxon>Aphis</taxon>
    </lineage>
</organism>
<name>A0A9P0NCR1_APHGO</name>
<gene>
    <name evidence="1" type="ORF">APHIGO_LOCUS1182</name>
</gene>
<dbReference type="AlphaFoldDB" id="A0A9P0NCR1"/>
<protein>
    <submittedName>
        <fullName evidence="1">Uncharacterized protein</fullName>
    </submittedName>
</protein>
<keyword evidence="2" id="KW-1185">Reference proteome</keyword>